<name>A0A224XBL2_9SCOR</name>
<evidence type="ECO:0000256" key="12">
    <source>
        <dbReference type="SAM" id="SignalP"/>
    </source>
</evidence>
<dbReference type="EMBL" id="GFBG01000068">
    <property type="protein sequence ID" value="JAW07099.1"/>
    <property type="molecule type" value="Transcribed_RNA"/>
</dbReference>
<evidence type="ECO:0000259" key="13">
    <source>
        <dbReference type="Pfam" id="PF05826"/>
    </source>
</evidence>
<evidence type="ECO:0000256" key="2">
    <source>
        <dbReference type="ARBA" id="ARBA00001913"/>
    </source>
</evidence>
<evidence type="ECO:0000256" key="6">
    <source>
        <dbReference type="ARBA" id="ARBA00022723"/>
    </source>
</evidence>
<dbReference type="GO" id="GO:0004623">
    <property type="term" value="F:phospholipase A2 activity"/>
    <property type="evidence" value="ECO:0007669"/>
    <property type="project" value="UniProtKB-EC"/>
</dbReference>
<dbReference type="InterPro" id="IPR033113">
    <property type="entry name" value="PLA2_histidine"/>
</dbReference>
<sequence length="235" mass="27569">MAALFYTVLATMVIFCVSHTSQRELYVNYEPQLNHRDSRPAVRAAVINLGSEEGREVSECRMLNSMDEIAREINSFPDYTIKRTSKEEMDFLEKRCSQSPETERWEFVYKGTKWCGIGNIAENESDLGPLEVDKCCWTHDHCDNIASSESKYGLENNYYYTLLNCDCEEAFDKCLQEVANKTKGEDKEAAILIRKYYFERFSHQCYRLYCRNGRFDRSDNCANKHGIWKSSYEEW</sequence>
<dbReference type="GO" id="GO:0046872">
    <property type="term" value="F:metal ion binding"/>
    <property type="evidence" value="ECO:0007669"/>
    <property type="project" value="UniProtKB-KW"/>
</dbReference>
<accession>A0A224XBL2</accession>
<evidence type="ECO:0000256" key="1">
    <source>
        <dbReference type="ARBA" id="ARBA00001604"/>
    </source>
</evidence>
<evidence type="ECO:0000256" key="10">
    <source>
        <dbReference type="ARBA" id="ARBA00023098"/>
    </source>
</evidence>
<keyword evidence="8" id="KW-0106">Calcium</keyword>
<keyword evidence="6" id="KW-0479">Metal-binding</keyword>
<dbReference type="Pfam" id="PF05826">
    <property type="entry name" value="Phospholip_A2_2"/>
    <property type="match status" value="1"/>
</dbReference>
<dbReference type="SUPFAM" id="SSF48619">
    <property type="entry name" value="Phospholipase A2, PLA2"/>
    <property type="match status" value="1"/>
</dbReference>
<dbReference type="PROSITE" id="PS00118">
    <property type="entry name" value="PA2_HIS"/>
    <property type="match status" value="1"/>
</dbReference>
<keyword evidence="7" id="KW-0378">Hydrolase</keyword>
<keyword evidence="9" id="KW-0442">Lipid degradation</keyword>
<comment type="catalytic activity">
    <reaction evidence="1">
        <text>a 1,2-diacyl-sn-glycero-3-phosphocholine + H2O = a 1-acyl-sn-glycero-3-phosphocholine + a fatty acid + H(+)</text>
        <dbReference type="Rhea" id="RHEA:15801"/>
        <dbReference type="ChEBI" id="CHEBI:15377"/>
        <dbReference type="ChEBI" id="CHEBI:15378"/>
        <dbReference type="ChEBI" id="CHEBI:28868"/>
        <dbReference type="ChEBI" id="CHEBI:57643"/>
        <dbReference type="ChEBI" id="CHEBI:58168"/>
        <dbReference type="EC" id="3.1.1.4"/>
    </reaction>
</comment>
<dbReference type="Gene3D" id="1.20.90.10">
    <property type="entry name" value="Phospholipase A2 domain"/>
    <property type="match status" value="1"/>
</dbReference>
<evidence type="ECO:0000256" key="9">
    <source>
        <dbReference type="ARBA" id="ARBA00022963"/>
    </source>
</evidence>
<keyword evidence="11" id="KW-0865">Zymogen</keyword>
<evidence type="ECO:0000256" key="8">
    <source>
        <dbReference type="ARBA" id="ARBA00022837"/>
    </source>
</evidence>
<dbReference type="InterPro" id="IPR016090">
    <property type="entry name" value="PLA2-like_dom"/>
</dbReference>
<feature type="signal peptide" evidence="12">
    <location>
        <begin position="1"/>
        <end position="18"/>
    </location>
</feature>
<feature type="chain" id="PRO_5012149353" evidence="12">
    <location>
        <begin position="19"/>
        <end position="235"/>
    </location>
</feature>
<comment type="subcellular location">
    <subcellularLocation>
        <location evidence="3">Secreted</location>
    </subcellularLocation>
</comment>
<dbReference type="GO" id="GO:0016042">
    <property type="term" value="P:lipid catabolic process"/>
    <property type="evidence" value="ECO:0007669"/>
    <property type="project" value="UniProtKB-KW"/>
</dbReference>
<protein>
    <submittedName>
        <fullName evidence="14">Putative Phospholipase A2</fullName>
    </submittedName>
</protein>
<comment type="cofactor">
    <cofactor evidence="2">
        <name>Ca(2+)</name>
        <dbReference type="ChEBI" id="CHEBI:29108"/>
    </cofactor>
</comment>
<dbReference type="GO" id="GO:0006644">
    <property type="term" value="P:phospholipid metabolic process"/>
    <property type="evidence" value="ECO:0007669"/>
    <property type="project" value="InterPro"/>
</dbReference>
<evidence type="ECO:0000256" key="5">
    <source>
        <dbReference type="ARBA" id="ARBA00022525"/>
    </source>
</evidence>
<evidence type="ECO:0000256" key="11">
    <source>
        <dbReference type="ARBA" id="ARBA00023145"/>
    </source>
</evidence>
<evidence type="ECO:0000256" key="3">
    <source>
        <dbReference type="ARBA" id="ARBA00004613"/>
    </source>
</evidence>
<evidence type="ECO:0000313" key="14">
    <source>
        <dbReference type="EMBL" id="JAW07099.1"/>
    </source>
</evidence>
<comment type="similarity">
    <text evidence="4">Belongs to the phospholipase A2 family. Group III subfamily.</text>
</comment>
<feature type="domain" description="Phospholipase A2-like central" evidence="13">
    <location>
        <begin position="109"/>
        <end position="207"/>
    </location>
</feature>
<organism evidence="14">
    <name type="scientific">Megacormus gertschi</name>
    <dbReference type="NCBI Taxonomy" id="1843536"/>
    <lineage>
        <taxon>Eukaryota</taxon>
        <taxon>Metazoa</taxon>
        <taxon>Ecdysozoa</taxon>
        <taxon>Arthropoda</taxon>
        <taxon>Chelicerata</taxon>
        <taxon>Arachnida</taxon>
        <taxon>Scorpiones</taxon>
        <taxon>Iurida</taxon>
        <taxon>Chactoidea</taxon>
        <taxon>Euscorpiidae</taxon>
        <taxon>Megacorminae</taxon>
        <taxon>Megacormini</taxon>
        <taxon>Megacormus</taxon>
    </lineage>
</organism>
<evidence type="ECO:0000256" key="7">
    <source>
        <dbReference type="ARBA" id="ARBA00022801"/>
    </source>
</evidence>
<evidence type="ECO:0000256" key="4">
    <source>
        <dbReference type="ARBA" id="ARBA00009659"/>
    </source>
</evidence>
<dbReference type="PANTHER" id="PTHR12253">
    <property type="entry name" value="RH14732P"/>
    <property type="match status" value="1"/>
</dbReference>
<dbReference type="AlphaFoldDB" id="A0A224XBL2"/>
<keyword evidence="5" id="KW-0964">Secreted</keyword>
<proteinExistence type="inferred from homology"/>
<dbReference type="GO" id="GO:0050482">
    <property type="term" value="P:arachidonate secretion"/>
    <property type="evidence" value="ECO:0007669"/>
    <property type="project" value="InterPro"/>
</dbReference>
<keyword evidence="12" id="KW-0732">Signal</keyword>
<reference evidence="14" key="1">
    <citation type="submission" date="2016-10" db="EMBL/GenBank/DDBJ databases">
        <title>Venom proteomic and venom gland transcriptomic analyses of the scorpion Megacormus gertschi Diaz-Najera, 1966 (Scorpiones: Euscorpiidae: Megacorminae).</title>
        <authorList>
            <person name="Santibanez-Lopez C.E."/>
            <person name="Cid-Uribe J.I."/>
            <person name="Zamudio F.Z."/>
            <person name="Batista C.V."/>
            <person name="Ortiz E."/>
            <person name="Possani L.D."/>
        </authorList>
    </citation>
    <scope>NUCLEOTIDE SEQUENCE</scope>
    <source>
        <tissue evidence="14">Venom gland</tissue>
    </source>
</reference>
<dbReference type="InterPro" id="IPR036444">
    <property type="entry name" value="PLipase_A2_dom_sf"/>
</dbReference>
<keyword evidence="10" id="KW-0443">Lipid metabolism</keyword>
<dbReference type="GO" id="GO:0005576">
    <property type="term" value="C:extracellular region"/>
    <property type="evidence" value="ECO:0007669"/>
    <property type="project" value="UniProtKB-SubCell"/>
</dbReference>